<evidence type="ECO:0000313" key="2">
    <source>
        <dbReference type="EMBL" id="KAL2851616.1"/>
    </source>
</evidence>
<protein>
    <recommendedName>
        <fullName evidence="4">F-box domain-containing protein</fullName>
    </recommendedName>
</protein>
<keyword evidence="3" id="KW-1185">Reference proteome</keyword>
<evidence type="ECO:0000256" key="1">
    <source>
        <dbReference type="SAM" id="MobiDB-lite"/>
    </source>
</evidence>
<gene>
    <name evidence="2" type="ORF">BJY01DRAFT_208999</name>
</gene>
<dbReference type="EMBL" id="JBFXLU010000029">
    <property type="protein sequence ID" value="KAL2851616.1"/>
    <property type="molecule type" value="Genomic_DNA"/>
</dbReference>
<evidence type="ECO:0008006" key="4">
    <source>
        <dbReference type="Google" id="ProtNLM"/>
    </source>
</evidence>
<organism evidence="2 3">
    <name type="scientific">Aspergillus pseudoustus</name>
    <dbReference type="NCBI Taxonomy" id="1810923"/>
    <lineage>
        <taxon>Eukaryota</taxon>
        <taxon>Fungi</taxon>
        <taxon>Dikarya</taxon>
        <taxon>Ascomycota</taxon>
        <taxon>Pezizomycotina</taxon>
        <taxon>Eurotiomycetes</taxon>
        <taxon>Eurotiomycetidae</taxon>
        <taxon>Eurotiales</taxon>
        <taxon>Aspergillaceae</taxon>
        <taxon>Aspergillus</taxon>
        <taxon>Aspergillus subgen. Nidulantes</taxon>
    </lineage>
</organism>
<dbReference type="Proteomes" id="UP001610446">
    <property type="component" value="Unassembled WGS sequence"/>
</dbReference>
<feature type="region of interest" description="Disordered" evidence="1">
    <location>
        <begin position="27"/>
        <end position="58"/>
    </location>
</feature>
<accession>A0ABR4KH58</accession>
<proteinExistence type="predicted"/>
<name>A0ABR4KH58_9EURO</name>
<sequence>MGQTHGPLTTSATPTIRTTRISDLRLNPATSDCLPMPPTLAPPTTLTMPSTPSTSTMPTAPRELPILTVPMIPVDPPFNPGLGTLSRLPPELRLCIYDLIPPYKGKHLRTRGPRSGKNTLAILRASRKLYEEVSHHLYHDIHVYFGPRGKGPGGEGKLGAPPV</sequence>
<comment type="caution">
    <text evidence="2">The sequence shown here is derived from an EMBL/GenBank/DDBJ whole genome shotgun (WGS) entry which is preliminary data.</text>
</comment>
<evidence type="ECO:0000313" key="3">
    <source>
        <dbReference type="Proteomes" id="UP001610446"/>
    </source>
</evidence>
<reference evidence="2 3" key="1">
    <citation type="submission" date="2024-07" db="EMBL/GenBank/DDBJ databases">
        <title>Section-level genome sequencing and comparative genomics of Aspergillus sections Usti and Cavernicolus.</title>
        <authorList>
            <consortium name="Lawrence Berkeley National Laboratory"/>
            <person name="Nybo J.L."/>
            <person name="Vesth T.C."/>
            <person name="Theobald S."/>
            <person name="Frisvad J.C."/>
            <person name="Larsen T.O."/>
            <person name="Kjaerboelling I."/>
            <person name="Rothschild-Mancinelli K."/>
            <person name="Lyhne E.K."/>
            <person name="Kogle M.E."/>
            <person name="Barry K."/>
            <person name="Clum A."/>
            <person name="Na H."/>
            <person name="Ledsgaard L."/>
            <person name="Lin J."/>
            <person name="Lipzen A."/>
            <person name="Kuo A."/>
            <person name="Riley R."/>
            <person name="Mondo S."/>
            <person name="Labutti K."/>
            <person name="Haridas S."/>
            <person name="Pangalinan J."/>
            <person name="Salamov A.A."/>
            <person name="Simmons B.A."/>
            <person name="Magnuson J.K."/>
            <person name="Chen J."/>
            <person name="Drula E."/>
            <person name="Henrissat B."/>
            <person name="Wiebenga A."/>
            <person name="Lubbers R.J."/>
            <person name="Gomes A.C."/>
            <person name="Makela M.R."/>
            <person name="Stajich J."/>
            <person name="Grigoriev I.V."/>
            <person name="Mortensen U.H."/>
            <person name="De Vries R.P."/>
            <person name="Baker S.E."/>
            <person name="Andersen M.R."/>
        </authorList>
    </citation>
    <scope>NUCLEOTIDE SEQUENCE [LARGE SCALE GENOMIC DNA]</scope>
    <source>
        <strain evidence="2 3">CBS 123904</strain>
    </source>
</reference>
<feature type="compositionally biased region" description="Low complexity" evidence="1">
    <location>
        <begin position="42"/>
        <end position="58"/>
    </location>
</feature>